<evidence type="ECO:0000313" key="2">
    <source>
        <dbReference type="Proteomes" id="UP000281553"/>
    </source>
</evidence>
<sequence>MTAKSAREDRNKYWAEIAISMEQASNVGDTRKLNQLIRQASSRLSSLSDSVRDVNGSFIADTANTIERWREHFEHLLNLDTEPTVPCSHLQSSLLHLSLI</sequence>
<name>A0A3P7R9G8_DIBLA</name>
<dbReference type="AlphaFoldDB" id="A0A3P7R9G8"/>
<evidence type="ECO:0000313" key="1">
    <source>
        <dbReference type="EMBL" id="VDN37539.1"/>
    </source>
</evidence>
<reference evidence="1 2" key="1">
    <citation type="submission" date="2018-11" db="EMBL/GenBank/DDBJ databases">
        <authorList>
            <consortium name="Pathogen Informatics"/>
        </authorList>
    </citation>
    <scope>NUCLEOTIDE SEQUENCE [LARGE SCALE GENOMIC DNA]</scope>
</reference>
<protein>
    <submittedName>
        <fullName evidence="1">Uncharacterized protein</fullName>
    </submittedName>
</protein>
<proteinExistence type="predicted"/>
<gene>
    <name evidence="1" type="ORF">DILT_LOCUS17350</name>
</gene>
<dbReference type="OrthoDB" id="6142323at2759"/>
<keyword evidence="2" id="KW-1185">Reference proteome</keyword>
<dbReference type="EMBL" id="UYRU01091129">
    <property type="protein sequence ID" value="VDN37539.1"/>
    <property type="molecule type" value="Genomic_DNA"/>
</dbReference>
<accession>A0A3P7R9G8</accession>
<dbReference type="Proteomes" id="UP000281553">
    <property type="component" value="Unassembled WGS sequence"/>
</dbReference>
<organism evidence="1 2">
    <name type="scientific">Dibothriocephalus latus</name>
    <name type="common">Fish tapeworm</name>
    <name type="synonym">Diphyllobothrium latum</name>
    <dbReference type="NCBI Taxonomy" id="60516"/>
    <lineage>
        <taxon>Eukaryota</taxon>
        <taxon>Metazoa</taxon>
        <taxon>Spiralia</taxon>
        <taxon>Lophotrochozoa</taxon>
        <taxon>Platyhelminthes</taxon>
        <taxon>Cestoda</taxon>
        <taxon>Eucestoda</taxon>
        <taxon>Diphyllobothriidea</taxon>
        <taxon>Diphyllobothriidae</taxon>
        <taxon>Dibothriocephalus</taxon>
    </lineage>
</organism>